<dbReference type="InterPro" id="IPR013320">
    <property type="entry name" value="ConA-like_dom_sf"/>
</dbReference>
<dbReference type="Gene3D" id="2.60.120.200">
    <property type="match status" value="1"/>
</dbReference>
<dbReference type="EMBL" id="SJPH01000004">
    <property type="protein sequence ID" value="TWT43116.1"/>
    <property type="molecule type" value="Genomic_DNA"/>
</dbReference>
<dbReference type="Proteomes" id="UP000318995">
    <property type="component" value="Unassembled WGS sequence"/>
</dbReference>
<evidence type="ECO:0000256" key="3">
    <source>
        <dbReference type="ARBA" id="ARBA00022801"/>
    </source>
</evidence>
<organism evidence="8 9">
    <name type="scientific">Botrimarina hoheduenensis</name>
    <dbReference type="NCBI Taxonomy" id="2528000"/>
    <lineage>
        <taxon>Bacteria</taxon>
        <taxon>Pseudomonadati</taxon>
        <taxon>Planctomycetota</taxon>
        <taxon>Planctomycetia</taxon>
        <taxon>Pirellulales</taxon>
        <taxon>Lacipirellulaceae</taxon>
        <taxon>Botrimarina</taxon>
    </lineage>
</organism>
<comment type="caution">
    <text evidence="8">The sequence shown here is derived from an EMBL/GenBank/DDBJ whole genome shotgun (WGS) entry which is preliminary data.</text>
</comment>
<keyword evidence="4 8" id="KW-0326">Glycosidase</keyword>
<feature type="chain" id="PRO_5022769304" evidence="6">
    <location>
        <begin position="41"/>
        <end position="359"/>
    </location>
</feature>
<dbReference type="GO" id="GO:0033916">
    <property type="term" value="F:beta-agarase activity"/>
    <property type="evidence" value="ECO:0007669"/>
    <property type="project" value="UniProtKB-EC"/>
</dbReference>
<evidence type="ECO:0000259" key="7">
    <source>
        <dbReference type="PROSITE" id="PS51762"/>
    </source>
</evidence>
<keyword evidence="3 8" id="KW-0378">Hydrolase</keyword>
<feature type="domain" description="GH16" evidence="7">
    <location>
        <begin position="41"/>
        <end position="354"/>
    </location>
</feature>
<dbReference type="SUPFAM" id="SSF49899">
    <property type="entry name" value="Concanavalin A-like lectins/glucanases"/>
    <property type="match status" value="1"/>
</dbReference>
<comment type="similarity">
    <text evidence="1">Belongs to the glycosyl hydrolase 16 family.</text>
</comment>
<evidence type="ECO:0000256" key="1">
    <source>
        <dbReference type="ARBA" id="ARBA00006865"/>
    </source>
</evidence>
<dbReference type="InterPro" id="IPR016287">
    <property type="entry name" value="Beta_agarase"/>
</dbReference>
<evidence type="ECO:0000256" key="2">
    <source>
        <dbReference type="ARBA" id="ARBA00022729"/>
    </source>
</evidence>
<dbReference type="PROSITE" id="PS51762">
    <property type="entry name" value="GH16_2"/>
    <property type="match status" value="1"/>
</dbReference>
<sequence length="359" mass="40333" precursor="true">MRRQTTIGCIAYAPQISRTPVHRPLLLLTAAAVLPTPVTAAEWDRYAVPADPGPTRVWRLEERVSDEFRTEFGPTNRLTEIGGKWKNHYIGRWDGPGTTVWRHENVSIDQSKLKIIATRVPGETQSFKNADSTGGPPKEYTLPATRLGCISSLETIEAPVYLEARVKIPNAVLAANVWMLSGDSTQEIDVLESYGGAGDDGRNDWFAQRIHFSHHTFIRAPFQDYQPHDASTWYTRPGLKAGPGGGYWTKQFHRFGVYWRDPTHLEYYLDGELVKVTSGLDDADGIGGIDPPGFTRNEEGVRTGLNKPLHVIINMEAQTWNAVAGRHPTDAEIRSKRDHTYLVDWVRAYKPIEESDTKQ</sequence>
<protein>
    <submittedName>
        <fullName evidence="8">Beta-agarase B</fullName>
        <ecNumber evidence="8">3.2.1.81</ecNumber>
    </submittedName>
</protein>
<gene>
    <name evidence="8" type="primary">agaB</name>
    <name evidence="8" type="ORF">Pla111_20660</name>
</gene>
<accession>A0A5C5VWR4</accession>
<dbReference type="EC" id="3.2.1.81" evidence="8"/>
<evidence type="ECO:0000313" key="8">
    <source>
        <dbReference type="EMBL" id="TWT43116.1"/>
    </source>
</evidence>
<feature type="signal peptide" evidence="6">
    <location>
        <begin position="1"/>
        <end position="40"/>
    </location>
</feature>
<reference evidence="8 9" key="1">
    <citation type="submission" date="2019-02" db="EMBL/GenBank/DDBJ databases">
        <title>Deep-cultivation of Planctomycetes and their phenomic and genomic characterization uncovers novel biology.</title>
        <authorList>
            <person name="Wiegand S."/>
            <person name="Jogler M."/>
            <person name="Boedeker C."/>
            <person name="Pinto D."/>
            <person name="Vollmers J."/>
            <person name="Rivas-Marin E."/>
            <person name="Kohn T."/>
            <person name="Peeters S.H."/>
            <person name="Heuer A."/>
            <person name="Rast P."/>
            <person name="Oberbeckmann S."/>
            <person name="Bunk B."/>
            <person name="Jeske O."/>
            <person name="Meyerdierks A."/>
            <person name="Storesund J.E."/>
            <person name="Kallscheuer N."/>
            <person name="Luecker S."/>
            <person name="Lage O.M."/>
            <person name="Pohl T."/>
            <person name="Merkel B.J."/>
            <person name="Hornburger P."/>
            <person name="Mueller R.-W."/>
            <person name="Bruemmer F."/>
            <person name="Labrenz M."/>
            <person name="Spormann A.M."/>
            <person name="Op Den Camp H."/>
            <person name="Overmann J."/>
            <person name="Amann R."/>
            <person name="Jetten M.S.M."/>
            <person name="Mascher T."/>
            <person name="Medema M.H."/>
            <person name="Devos D.P."/>
            <person name="Kaster A.-K."/>
            <person name="Ovreas L."/>
            <person name="Rohde M."/>
            <person name="Galperin M.Y."/>
            <person name="Jogler C."/>
        </authorList>
    </citation>
    <scope>NUCLEOTIDE SEQUENCE [LARGE SCALE GENOMIC DNA]</scope>
    <source>
        <strain evidence="8 9">Pla111</strain>
    </source>
</reference>
<evidence type="ECO:0000256" key="6">
    <source>
        <dbReference type="SAM" id="SignalP"/>
    </source>
</evidence>
<proteinExistence type="inferred from homology"/>
<keyword evidence="2 6" id="KW-0732">Signal</keyword>
<feature type="active site" description="Nucleophile" evidence="5">
    <location>
        <position position="187"/>
    </location>
</feature>
<dbReference type="GO" id="GO:0005975">
    <property type="term" value="P:carbohydrate metabolic process"/>
    <property type="evidence" value="ECO:0007669"/>
    <property type="project" value="InterPro"/>
</dbReference>
<dbReference type="OrthoDB" id="253701at2"/>
<dbReference type="AlphaFoldDB" id="A0A5C5VWR4"/>
<evidence type="ECO:0000256" key="5">
    <source>
        <dbReference type="PIRSR" id="PIRSR001097-50"/>
    </source>
</evidence>
<name>A0A5C5VWR4_9BACT</name>
<evidence type="ECO:0000256" key="4">
    <source>
        <dbReference type="ARBA" id="ARBA00023295"/>
    </source>
</evidence>
<feature type="active site" description="Proton donor" evidence="5">
    <location>
        <position position="192"/>
    </location>
</feature>
<dbReference type="PIRSF" id="PIRSF001097">
    <property type="entry name" value="Agarase"/>
    <property type="match status" value="1"/>
</dbReference>
<evidence type="ECO:0000313" key="9">
    <source>
        <dbReference type="Proteomes" id="UP000318995"/>
    </source>
</evidence>
<dbReference type="InterPro" id="IPR000757">
    <property type="entry name" value="Beta-glucanase-like"/>
</dbReference>
<keyword evidence="9" id="KW-1185">Reference proteome</keyword>